<keyword evidence="10" id="KW-1185">Reference proteome</keyword>
<reference evidence="9 10" key="1">
    <citation type="submission" date="2024-02" db="EMBL/GenBank/DDBJ databases">
        <title>Discinaceae phylogenomics.</title>
        <authorList>
            <person name="Dirks A.C."/>
            <person name="James T.Y."/>
        </authorList>
    </citation>
    <scope>NUCLEOTIDE SEQUENCE [LARGE SCALE GENOMIC DNA]</scope>
    <source>
        <strain evidence="9 10">ACD0624</strain>
    </source>
</reference>
<evidence type="ECO:0000256" key="3">
    <source>
        <dbReference type="ARBA" id="ARBA00022502"/>
    </source>
</evidence>
<evidence type="ECO:0000256" key="1">
    <source>
        <dbReference type="ARBA" id="ARBA00004477"/>
    </source>
</evidence>
<accession>A0ABR3GIX6</accession>
<evidence type="ECO:0000313" key="9">
    <source>
        <dbReference type="EMBL" id="KAL0635865.1"/>
    </source>
</evidence>
<comment type="subcellular location">
    <subcellularLocation>
        <location evidence="1">Endoplasmic reticulum membrane</location>
        <topology evidence="1">Multi-pass membrane protein</topology>
    </subcellularLocation>
</comment>
<keyword evidence="5" id="KW-0256">Endoplasmic reticulum</keyword>
<dbReference type="InterPro" id="IPR009580">
    <property type="entry name" value="GPI_biosynthesis_protein_Pig-F"/>
</dbReference>
<comment type="pathway">
    <text evidence="2">Glycolipid biosynthesis; glycosylphosphatidylinositol-anchor biosynthesis.</text>
</comment>
<keyword evidence="4 8" id="KW-0812">Transmembrane</keyword>
<evidence type="ECO:0000256" key="7">
    <source>
        <dbReference type="ARBA" id="ARBA00023136"/>
    </source>
</evidence>
<feature type="transmembrane region" description="Helical" evidence="8">
    <location>
        <begin position="104"/>
        <end position="127"/>
    </location>
</feature>
<evidence type="ECO:0000256" key="5">
    <source>
        <dbReference type="ARBA" id="ARBA00022824"/>
    </source>
</evidence>
<comment type="caution">
    <text evidence="9">The sequence shown here is derived from an EMBL/GenBank/DDBJ whole genome shotgun (WGS) entry which is preliminary data.</text>
</comment>
<feature type="transmembrane region" description="Helical" evidence="8">
    <location>
        <begin position="174"/>
        <end position="195"/>
    </location>
</feature>
<dbReference type="Proteomes" id="UP001447188">
    <property type="component" value="Unassembled WGS sequence"/>
</dbReference>
<protein>
    <submittedName>
        <fullName evidence="9">Glycosylphosphatidylinositol (GPI) anchor assembly protein</fullName>
    </submittedName>
</protein>
<keyword evidence="6 8" id="KW-1133">Transmembrane helix</keyword>
<sequence>MIPQIPKAPNSHRQDSAPNTATFLASHLHSGVLAGVSYACFQSLVDDPPSALLSTLPLLAFTQITYVLFCLEPSGSGSKGKRLRASKKGENTTVGISSRVLPAFLSLLLASTIGTVILYICMVLFGAPVTSHFPHTALCALHVALLVPFPLIYTNGVDGERWRDIVSVSMPMDGAFGGAIGALLGAWLGAVPIPLGSSPGVFCVVEGNYF</sequence>
<organism evidence="9 10">
    <name type="scientific">Discina gigas</name>
    <dbReference type="NCBI Taxonomy" id="1032678"/>
    <lineage>
        <taxon>Eukaryota</taxon>
        <taxon>Fungi</taxon>
        <taxon>Dikarya</taxon>
        <taxon>Ascomycota</taxon>
        <taxon>Pezizomycotina</taxon>
        <taxon>Pezizomycetes</taxon>
        <taxon>Pezizales</taxon>
        <taxon>Discinaceae</taxon>
        <taxon>Discina</taxon>
    </lineage>
</organism>
<evidence type="ECO:0000313" key="10">
    <source>
        <dbReference type="Proteomes" id="UP001447188"/>
    </source>
</evidence>
<name>A0ABR3GIX6_9PEZI</name>
<evidence type="ECO:0000256" key="4">
    <source>
        <dbReference type="ARBA" id="ARBA00022692"/>
    </source>
</evidence>
<feature type="transmembrane region" description="Helical" evidence="8">
    <location>
        <begin position="133"/>
        <end position="153"/>
    </location>
</feature>
<dbReference type="EMBL" id="JBBBZM010000061">
    <property type="protein sequence ID" value="KAL0635865.1"/>
    <property type="molecule type" value="Genomic_DNA"/>
</dbReference>
<evidence type="ECO:0000256" key="6">
    <source>
        <dbReference type="ARBA" id="ARBA00022989"/>
    </source>
</evidence>
<gene>
    <name evidence="9" type="primary">GPI11</name>
    <name evidence="9" type="ORF">Q9L58_005207</name>
</gene>
<dbReference type="Pfam" id="PF06699">
    <property type="entry name" value="PIG-F"/>
    <property type="match status" value="1"/>
</dbReference>
<proteinExistence type="predicted"/>
<keyword evidence="3" id="KW-0337">GPI-anchor biosynthesis</keyword>
<evidence type="ECO:0000256" key="8">
    <source>
        <dbReference type="SAM" id="Phobius"/>
    </source>
</evidence>
<keyword evidence="7 8" id="KW-0472">Membrane</keyword>
<evidence type="ECO:0000256" key="2">
    <source>
        <dbReference type="ARBA" id="ARBA00004687"/>
    </source>
</evidence>